<sequence length="127" mass="14115">MSKSGVTHGTPSAKQRDASFKKKFARNFGKMFRESIGTDVRIITGDATFQAHTFMLKAQSSVFAAMFNNNMIENQTKTLTISDFDDVVVKGMLEYLYTGQPGCMAERAPELLQIAEKYDLDETEGGL</sequence>
<dbReference type="PROSITE" id="PS50097">
    <property type="entry name" value="BTB"/>
    <property type="match status" value="1"/>
</dbReference>
<evidence type="ECO:0000313" key="3">
    <source>
        <dbReference type="Proteomes" id="UP000094527"/>
    </source>
</evidence>
<dbReference type="SMART" id="SM00225">
    <property type="entry name" value="BTB"/>
    <property type="match status" value="1"/>
</dbReference>
<dbReference type="AlphaFoldDB" id="A0A1D2MAP4"/>
<comment type="caution">
    <text evidence="2">The sequence shown here is derived from an EMBL/GenBank/DDBJ whole genome shotgun (WGS) entry which is preliminary data.</text>
</comment>
<dbReference type="STRING" id="48709.A0A1D2MAP4"/>
<evidence type="ECO:0000313" key="2">
    <source>
        <dbReference type="EMBL" id="ODM90011.1"/>
    </source>
</evidence>
<organism evidence="2 3">
    <name type="scientific">Orchesella cincta</name>
    <name type="common">Springtail</name>
    <name type="synonym">Podura cincta</name>
    <dbReference type="NCBI Taxonomy" id="48709"/>
    <lineage>
        <taxon>Eukaryota</taxon>
        <taxon>Metazoa</taxon>
        <taxon>Ecdysozoa</taxon>
        <taxon>Arthropoda</taxon>
        <taxon>Hexapoda</taxon>
        <taxon>Collembola</taxon>
        <taxon>Entomobryomorpha</taxon>
        <taxon>Entomobryoidea</taxon>
        <taxon>Orchesellidae</taxon>
        <taxon>Orchesellinae</taxon>
        <taxon>Orchesella</taxon>
    </lineage>
</organism>
<feature type="domain" description="BTB" evidence="1">
    <location>
        <begin position="38"/>
        <end position="100"/>
    </location>
</feature>
<protein>
    <submittedName>
        <fullName evidence="2">Protein roadkill</fullName>
    </submittedName>
</protein>
<dbReference type="InterPro" id="IPR000210">
    <property type="entry name" value="BTB/POZ_dom"/>
</dbReference>
<proteinExistence type="predicted"/>
<evidence type="ECO:0000259" key="1">
    <source>
        <dbReference type="PROSITE" id="PS50097"/>
    </source>
</evidence>
<dbReference type="EMBL" id="LJIJ01002239">
    <property type="protein sequence ID" value="ODM90011.1"/>
    <property type="molecule type" value="Genomic_DNA"/>
</dbReference>
<dbReference type="Gene3D" id="3.30.710.10">
    <property type="entry name" value="Potassium Channel Kv1.1, Chain A"/>
    <property type="match status" value="1"/>
</dbReference>
<accession>A0A1D2MAP4</accession>
<dbReference type="PANTHER" id="PTHR24413">
    <property type="entry name" value="SPECKLE-TYPE POZ PROTEIN"/>
    <property type="match status" value="1"/>
</dbReference>
<dbReference type="InterPro" id="IPR011333">
    <property type="entry name" value="SKP1/BTB/POZ_sf"/>
</dbReference>
<gene>
    <name evidence="2" type="ORF">Ocin01_16675</name>
</gene>
<dbReference type="Pfam" id="PF00651">
    <property type="entry name" value="BTB"/>
    <property type="match status" value="1"/>
</dbReference>
<reference evidence="2 3" key="1">
    <citation type="journal article" date="2016" name="Genome Biol. Evol.">
        <title>Gene Family Evolution Reflects Adaptation to Soil Environmental Stressors in the Genome of the Collembolan Orchesella cincta.</title>
        <authorList>
            <person name="Faddeeva-Vakhrusheva A."/>
            <person name="Derks M.F."/>
            <person name="Anvar S.Y."/>
            <person name="Agamennone V."/>
            <person name="Suring W."/>
            <person name="Smit S."/>
            <person name="van Straalen N.M."/>
            <person name="Roelofs D."/>
        </authorList>
    </citation>
    <scope>NUCLEOTIDE SEQUENCE [LARGE SCALE GENOMIC DNA]</scope>
    <source>
        <tissue evidence="2">Mixed pool</tissue>
    </source>
</reference>
<dbReference type="SUPFAM" id="SSF54695">
    <property type="entry name" value="POZ domain"/>
    <property type="match status" value="1"/>
</dbReference>
<dbReference type="Proteomes" id="UP000094527">
    <property type="component" value="Unassembled WGS sequence"/>
</dbReference>
<dbReference type="OrthoDB" id="10249567at2759"/>
<keyword evidence="3" id="KW-1185">Reference proteome</keyword>
<name>A0A1D2MAP4_ORCCI</name>
<dbReference type="CDD" id="cd18186">
    <property type="entry name" value="BTB_POZ_ZBTB_KLHL-like"/>
    <property type="match status" value="1"/>
</dbReference>